<keyword evidence="8" id="KW-1185">Reference proteome</keyword>
<accession>A0A667XTB7</accession>
<dbReference type="PANTHER" id="PTHR22419">
    <property type="entry name" value="COILED-COIL DOMAIN-CONTAINING PROTEIN 172"/>
    <property type="match status" value="1"/>
</dbReference>
<gene>
    <name evidence="7" type="primary">CCDC172</name>
    <name evidence="7" type="synonym">ccdc172</name>
</gene>
<proteinExistence type="inferred from homology"/>
<evidence type="ECO:0000313" key="7">
    <source>
        <dbReference type="Ensembl" id="ENSMMDP00005017608.1"/>
    </source>
</evidence>
<evidence type="ECO:0000256" key="4">
    <source>
        <dbReference type="ARBA" id="ARBA00022490"/>
    </source>
</evidence>
<dbReference type="Ensembl" id="ENSMMDT00005018045.1">
    <property type="protein sequence ID" value="ENSMMDP00005017608.1"/>
    <property type="gene ID" value="ENSMMDG00005008836.1"/>
</dbReference>
<reference evidence="7" key="2">
    <citation type="submission" date="2025-08" db="UniProtKB">
        <authorList>
            <consortium name="Ensembl"/>
        </authorList>
    </citation>
    <scope>IDENTIFICATION</scope>
</reference>
<evidence type="ECO:0000256" key="2">
    <source>
        <dbReference type="ARBA" id="ARBA00008975"/>
    </source>
</evidence>
<reference evidence="7" key="1">
    <citation type="submission" date="2019-06" db="EMBL/GenBank/DDBJ databases">
        <authorList>
            <consortium name="Wellcome Sanger Institute Data Sharing"/>
        </authorList>
    </citation>
    <scope>NUCLEOTIDE SEQUENCE [LARGE SCALE GENOMIC DNA]</scope>
</reference>
<dbReference type="PANTHER" id="PTHR22419:SF2">
    <property type="entry name" value="COILED-COIL DOMAIN-CONTAINING PROTEIN 172"/>
    <property type="match status" value="1"/>
</dbReference>
<sequence length="297" mass="34763">MSLESLYQQVLLTERQMSEQTKKFQEVKVNIIRCSEKIKASTDKYEKAIEELHGKAQQLSEMTMQRDLMKKNEDQLLKQIQELLGVQSHLKERLYIIKRDSKEEEEKFLQEIQRFNSDFSLVGSRETVIESQTHSEILELEKKVQQLNREMELMRHRNSHMNSMQEERGVLQLELQGLDHLNKDLDCQLSEAEAVTEYLRAESLIVSQKPLTDSTCLREACFKRVQVCSWAVVHQMGTESKCLTGLEAVEKTMLSSVYNSNAVVMVFCMTAYHSEDCPTKDQLNKWHVLFIRQRCYT</sequence>
<dbReference type="GeneTree" id="ENSGT00390000005203"/>
<evidence type="ECO:0000256" key="1">
    <source>
        <dbReference type="ARBA" id="ARBA00004496"/>
    </source>
</evidence>
<comment type="subcellular location">
    <subcellularLocation>
        <location evidence="1">Cytoplasm</location>
    </subcellularLocation>
</comment>
<evidence type="ECO:0000256" key="6">
    <source>
        <dbReference type="SAM" id="Coils"/>
    </source>
</evidence>
<keyword evidence="5 6" id="KW-0175">Coiled coil</keyword>
<protein>
    <recommendedName>
        <fullName evidence="3">Coiled-coil domain-containing protein 172</fullName>
    </recommendedName>
</protein>
<dbReference type="Proteomes" id="UP000472263">
    <property type="component" value="Chromosome 15"/>
</dbReference>
<evidence type="ECO:0000256" key="3">
    <source>
        <dbReference type="ARBA" id="ARBA00022327"/>
    </source>
</evidence>
<organism evidence="7 8">
    <name type="scientific">Myripristis murdjan</name>
    <name type="common">pinecone soldierfish</name>
    <dbReference type="NCBI Taxonomy" id="586833"/>
    <lineage>
        <taxon>Eukaryota</taxon>
        <taxon>Metazoa</taxon>
        <taxon>Chordata</taxon>
        <taxon>Craniata</taxon>
        <taxon>Vertebrata</taxon>
        <taxon>Euteleostomi</taxon>
        <taxon>Actinopterygii</taxon>
        <taxon>Neopterygii</taxon>
        <taxon>Teleostei</taxon>
        <taxon>Neoteleostei</taxon>
        <taxon>Acanthomorphata</taxon>
        <taxon>Holocentriformes</taxon>
        <taxon>Holocentridae</taxon>
        <taxon>Myripristis</taxon>
    </lineage>
</organism>
<dbReference type="GeneID" id="115373106"/>
<comment type="similarity">
    <text evidence="2">Belongs to the CCDC172 family.</text>
</comment>
<keyword evidence="4" id="KW-0963">Cytoplasm</keyword>
<evidence type="ECO:0000313" key="8">
    <source>
        <dbReference type="Proteomes" id="UP000472263"/>
    </source>
</evidence>
<name>A0A667XTB7_9TELE</name>
<dbReference type="InParanoid" id="A0A667XTB7"/>
<feature type="coiled-coil region" evidence="6">
    <location>
        <begin position="130"/>
        <end position="157"/>
    </location>
</feature>
<dbReference type="GO" id="GO:0005737">
    <property type="term" value="C:cytoplasm"/>
    <property type="evidence" value="ECO:0007669"/>
    <property type="project" value="UniProtKB-SubCell"/>
</dbReference>
<dbReference type="InterPro" id="IPR029618">
    <property type="entry name" value="CCDC172"/>
</dbReference>
<dbReference type="AlphaFoldDB" id="A0A667XTB7"/>
<dbReference type="RefSeq" id="XP_029927227.1">
    <property type="nucleotide sequence ID" value="XM_030071367.1"/>
</dbReference>
<reference evidence="7" key="3">
    <citation type="submission" date="2025-09" db="UniProtKB">
        <authorList>
            <consortium name="Ensembl"/>
        </authorList>
    </citation>
    <scope>IDENTIFICATION</scope>
</reference>
<evidence type="ECO:0000256" key="5">
    <source>
        <dbReference type="ARBA" id="ARBA00023054"/>
    </source>
</evidence>